<dbReference type="InterPro" id="IPR050515">
    <property type="entry name" value="Beta-lactam/transpept"/>
</dbReference>
<comment type="function">
    <text evidence="16">Catalyzes cross-linking of the peptidoglycan cell wall at the division septum.</text>
</comment>
<organism evidence="20 21">
    <name type="scientific">Ramlibacter cellulosilyticus</name>
    <dbReference type="NCBI Taxonomy" id="2764187"/>
    <lineage>
        <taxon>Bacteria</taxon>
        <taxon>Pseudomonadati</taxon>
        <taxon>Pseudomonadota</taxon>
        <taxon>Betaproteobacteria</taxon>
        <taxon>Burkholderiales</taxon>
        <taxon>Comamonadaceae</taxon>
        <taxon>Ramlibacter</taxon>
    </lineage>
</organism>
<keyword evidence="17" id="KW-0175">Coiled coil</keyword>
<comment type="subcellular location">
    <subcellularLocation>
        <location evidence="1">Membrane</location>
    </subcellularLocation>
</comment>
<evidence type="ECO:0000256" key="6">
    <source>
        <dbReference type="ARBA" id="ARBA00022670"/>
    </source>
</evidence>
<dbReference type="Pfam" id="PF00905">
    <property type="entry name" value="Transpeptidase"/>
    <property type="match status" value="1"/>
</dbReference>
<dbReference type="Proteomes" id="UP000608513">
    <property type="component" value="Unassembled WGS sequence"/>
</dbReference>
<comment type="caution">
    <text evidence="20">The sequence shown here is derived from an EMBL/GenBank/DDBJ whole genome shotgun (WGS) entry which is preliminary data.</text>
</comment>
<evidence type="ECO:0000256" key="14">
    <source>
        <dbReference type="ARBA" id="ARBA00023306"/>
    </source>
</evidence>
<accession>A0A923MVW9</accession>
<evidence type="ECO:0000313" key="21">
    <source>
        <dbReference type="Proteomes" id="UP000608513"/>
    </source>
</evidence>
<keyword evidence="4 16" id="KW-0132">Cell division</keyword>
<evidence type="ECO:0000256" key="5">
    <source>
        <dbReference type="ARBA" id="ARBA00022645"/>
    </source>
</evidence>
<evidence type="ECO:0000259" key="19">
    <source>
        <dbReference type="Pfam" id="PF03717"/>
    </source>
</evidence>
<keyword evidence="9 16" id="KW-0133">Cell shape</keyword>
<dbReference type="AlphaFoldDB" id="A0A923MVW9"/>
<evidence type="ECO:0000259" key="18">
    <source>
        <dbReference type="Pfam" id="PF00905"/>
    </source>
</evidence>
<keyword evidence="3 16" id="KW-0997">Cell inner membrane</keyword>
<evidence type="ECO:0000256" key="12">
    <source>
        <dbReference type="ARBA" id="ARBA00023136"/>
    </source>
</evidence>
<dbReference type="GO" id="GO:0000917">
    <property type="term" value="P:division septum assembly"/>
    <property type="evidence" value="ECO:0007669"/>
    <property type="project" value="UniProtKB-KW"/>
</dbReference>
<protein>
    <recommendedName>
        <fullName evidence="16">Peptidoglycan D,D-transpeptidase FtsI</fullName>
        <ecNumber evidence="16">3.4.16.4</ecNumber>
    </recommendedName>
    <alternativeName>
        <fullName evidence="16">Penicillin-binding protein 3</fullName>
        <shortName evidence="16">PBP-3</shortName>
    </alternativeName>
</protein>
<feature type="active site" description="Acyl-ester intermediate" evidence="16">
    <location>
        <position position="301"/>
    </location>
</feature>
<dbReference type="EC" id="3.4.16.4" evidence="16"/>
<keyword evidence="2 16" id="KW-1003">Cell membrane</keyword>
<dbReference type="InterPro" id="IPR037532">
    <property type="entry name" value="FtsI_transpept"/>
</dbReference>
<keyword evidence="7 16" id="KW-0812">Transmembrane</keyword>
<dbReference type="EMBL" id="JACORT010000014">
    <property type="protein sequence ID" value="MBC5786046.1"/>
    <property type="molecule type" value="Genomic_DNA"/>
</dbReference>
<evidence type="ECO:0000256" key="11">
    <source>
        <dbReference type="ARBA" id="ARBA00022989"/>
    </source>
</evidence>
<dbReference type="GO" id="GO:0006508">
    <property type="term" value="P:proteolysis"/>
    <property type="evidence" value="ECO:0007669"/>
    <property type="project" value="UniProtKB-KW"/>
</dbReference>
<dbReference type="PANTHER" id="PTHR30627">
    <property type="entry name" value="PEPTIDOGLYCAN D,D-TRANSPEPTIDASE"/>
    <property type="match status" value="1"/>
</dbReference>
<keyword evidence="12 16" id="KW-0472">Membrane</keyword>
<feature type="domain" description="Penicillin-binding protein transpeptidase" evidence="18">
    <location>
        <begin position="254"/>
        <end position="549"/>
    </location>
</feature>
<reference evidence="20" key="1">
    <citation type="submission" date="2020-08" db="EMBL/GenBank/DDBJ databases">
        <title>Ramlibacter sp. USB13 16S ribosomal RNA gene genome sequencing and assembly.</title>
        <authorList>
            <person name="Kang M."/>
        </authorList>
    </citation>
    <scope>NUCLEOTIDE SEQUENCE</scope>
    <source>
        <strain evidence="20">USB13</strain>
    </source>
</reference>
<dbReference type="HAMAP" id="MF_02080">
    <property type="entry name" value="FtsI_transpept"/>
    <property type="match status" value="1"/>
</dbReference>
<name>A0A923MVW9_9BURK</name>
<comment type="catalytic activity">
    <reaction evidence="16">
        <text>Preferential cleavage: (Ac)2-L-Lys-D-Ala-|-D-Ala. Also transpeptidation of peptidyl-alanyl moieties that are N-acyl substituents of D-alanine.</text>
        <dbReference type="EC" id="3.4.16.4"/>
    </reaction>
</comment>
<comment type="pathway">
    <text evidence="16">Cell wall biogenesis; peptidoglycan biosynthesis.</text>
</comment>
<dbReference type="InterPro" id="IPR005311">
    <property type="entry name" value="PBP_dimer"/>
</dbReference>
<evidence type="ECO:0000256" key="10">
    <source>
        <dbReference type="ARBA" id="ARBA00022984"/>
    </source>
</evidence>
<evidence type="ECO:0000256" key="4">
    <source>
        <dbReference type="ARBA" id="ARBA00022618"/>
    </source>
</evidence>
<feature type="coiled-coil region" evidence="17">
    <location>
        <begin position="115"/>
        <end position="142"/>
    </location>
</feature>
<gene>
    <name evidence="16" type="primary">ftsI</name>
    <name evidence="20" type="ORF">H8N03_24115</name>
</gene>
<dbReference type="InterPro" id="IPR012338">
    <property type="entry name" value="Beta-lactam/transpept-like"/>
</dbReference>
<evidence type="ECO:0000256" key="3">
    <source>
        <dbReference type="ARBA" id="ARBA00022519"/>
    </source>
</evidence>
<dbReference type="Gene3D" id="3.30.450.330">
    <property type="match status" value="1"/>
</dbReference>
<evidence type="ECO:0000256" key="2">
    <source>
        <dbReference type="ARBA" id="ARBA00022475"/>
    </source>
</evidence>
<dbReference type="RefSeq" id="WP_187078792.1">
    <property type="nucleotide sequence ID" value="NZ_JACORT010000014.1"/>
</dbReference>
<keyword evidence="5 16" id="KW-0121">Carboxypeptidase</keyword>
<keyword evidence="13 16" id="KW-0717">Septation</keyword>
<dbReference type="Gene3D" id="1.10.150.770">
    <property type="match status" value="1"/>
</dbReference>
<evidence type="ECO:0000256" key="13">
    <source>
        <dbReference type="ARBA" id="ARBA00023210"/>
    </source>
</evidence>
<proteinExistence type="inferred from homology"/>
<evidence type="ECO:0000256" key="7">
    <source>
        <dbReference type="ARBA" id="ARBA00022692"/>
    </source>
</evidence>
<dbReference type="Gene3D" id="3.90.1310.10">
    <property type="entry name" value="Penicillin-binding protein 2a (Domain 2)"/>
    <property type="match status" value="1"/>
</dbReference>
<dbReference type="InterPro" id="IPR036138">
    <property type="entry name" value="PBP_dimer_sf"/>
</dbReference>
<evidence type="ECO:0000256" key="15">
    <source>
        <dbReference type="ARBA" id="ARBA00023316"/>
    </source>
</evidence>
<dbReference type="InterPro" id="IPR001460">
    <property type="entry name" value="PCN-bd_Tpept"/>
</dbReference>
<dbReference type="GO" id="GO:0043093">
    <property type="term" value="P:FtsZ-dependent cytokinesis"/>
    <property type="evidence" value="ECO:0007669"/>
    <property type="project" value="UniProtKB-UniRule"/>
</dbReference>
<feature type="domain" description="Penicillin-binding protein dimerisation" evidence="19">
    <location>
        <begin position="66"/>
        <end position="213"/>
    </location>
</feature>
<keyword evidence="15 16" id="KW-0961">Cell wall biogenesis/degradation</keyword>
<dbReference type="GO" id="GO:0008955">
    <property type="term" value="F:peptidoglycan glycosyltransferase activity"/>
    <property type="evidence" value="ECO:0007669"/>
    <property type="project" value="InterPro"/>
</dbReference>
<evidence type="ECO:0000256" key="8">
    <source>
        <dbReference type="ARBA" id="ARBA00022801"/>
    </source>
</evidence>
<dbReference type="Pfam" id="PF03717">
    <property type="entry name" value="PBP_dimer"/>
    <property type="match status" value="1"/>
</dbReference>
<keyword evidence="11 16" id="KW-1133">Transmembrane helix</keyword>
<dbReference type="SUPFAM" id="SSF56519">
    <property type="entry name" value="Penicillin binding protein dimerisation domain"/>
    <property type="match status" value="1"/>
</dbReference>
<dbReference type="SUPFAM" id="SSF56601">
    <property type="entry name" value="beta-lactamase/transpeptidase-like"/>
    <property type="match status" value="1"/>
</dbReference>
<comment type="similarity">
    <text evidence="16">Belongs to the transpeptidase family. FtsI subfamily.</text>
</comment>
<dbReference type="PANTHER" id="PTHR30627:SF1">
    <property type="entry name" value="PEPTIDOGLYCAN D,D-TRANSPEPTIDASE FTSI"/>
    <property type="match status" value="1"/>
</dbReference>
<dbReference type="Gene3D" id="3.40.710.10">
    <property type="entry name" value="DD-peptidase/beta-lactamase superfamily"/>
    <property type="match status" value="1"/>
</dbReference>
<evidence type="ECO:0000313" key="20">
    <source>
        <dbReference type="EMBL" id="MBC5786046.1"/>
    </source>
</evidence>
<sequence length="578" mass="63289">MSGRVVAYSSSPLLASRTPVWRSKLIVAGIALAFLGLAGRAAWVQVIGNDFYRKQGEVRFARTLELPANRGRIFDRNGLLLATSVPVPSVWASPEDLERDKVKLTQLARLLQVPLAELMAKLDDQEKNFVWLKRQVDEATARQVTALDIKGVFLRKEYRRQYPEGEAAAHVVGFTSVEDKGQEGVELAFNKELGGKPGSRHVIKDRLGRIVEDVGEQVPPVDGKDLQLSIDSKVQFFAYQKLRDAVLENKARAGSVVVLDVHTGEVLALANYPSYNPAHRQNLTGGQLRNRALTDTFEPGSTMKPFVVSLALEKGLVTPNTPINTNGGRMTINGSTITDSHGHNMLTVTEVVQKSSNIGTVKMAMQLQPREMWELYTQVGLGQRPQVPFPGVVSGKLRAYKTWRPIEQATMSYGYGLSTSLFQLARAYTVFARDGELVPVTLQKTDVPAPGVRVLDPKTAQTMRQMLHLATLNGGTAPRAQTMGYSVGGKTGTAHKQEGKGYAQNKYRGVFVGIAPIDKPRIVVAVMIDEPSNGRYFGGDVAAPVFSATVQQSLRMLGVQPDMNVKPQVVVQAVEESF</sequence>
<keyword evidence="6 16" id="KW-0645">Protease</keyword>
<evidence type="ECO:0000256" key="16">
    <source>
        <dbReference type="HAMAP-Rule" id="MF_02080"/>
    </source>
</evidence>
<keyword evidence="14 16" id="KW-0131">Cell cycle</keyword>
<dbReference type="GO" id="GO:0008658">
    <property type="term" value="F:penicillin binding"/>
    <property type="evidence" value="ECO:0007669"/>
    <property type="project" value="InterPro"/>
</dbReference>
<evidence type="ECO:0000256" key="9">
    <source>
        <dbReference type="ARBA" id="ARBA00022960"/>
    </source>
</evidence>
<evidence type="ECO:0000256" key="1">
    <source>
        <dbReference type="ARBA" id="ARBA00004370"/>
    </source>
</evidence>
<dbReference type="GO" id="GO:0009002">
    <property type="term" value="F:serine-type D-Ala-D-Ala carboxypeptidase activity"/>
    <property type="evidence" value="ECO:0007669"/>
    <property type="project" value="UniProtKB-UniRule"/>
</dbReference>
<evidence type="ECO:0000256" key="17">
    <source>
        <dbReference type="SAM" id="Coils"/>
    </source>
</evidence>
<dbReference type="GO" id="GO:0071555">
    <property type="term" value="P:cell wall organization"/>
    <property type="evidence" value="ECO:0007669"/>
    <property type="project" value="UniProtKB-KW"/>
</dbReference>
<dbReference type="GO" id="GO:0005886">
    <property type="term" value="C:plasma membrane"/>
    <property type="evidence" value="ECO:0007669"/>
    <property type="project" value="UniProtKB-UniRule"/>
</dbReference>
<dbReference type="GO" id="GO:0008360">
    <property type="term" value="P:regulation of cell shape"/>
    <property type="evidence" value="ECO:0007669"/>
    <property type="project" value="UniProtKB-KW"/>
</dbReference>
<keyword evidence="8 16" id="KW-0378">Hydrolase</keyword>
<keyword evidence="21" id="KW-1185">Reference proteome</keyword>
<dbReference type="GO" id="GO:0009252">
    <property type="term" value="P:peptidoglycan biosynthetic process"/>
    <property type="evidence" value="ECO:0007669"/>
    <property type="project" value="UniProtKB-UniRule"/>
</dbReference>
<keyword evidence="10 16" id="KW-0573">Peptidoglycan synthesis</keyword>